<dbReference type="Proteomes" id="UP000182264">
    <property type="component" value="Chromosome"/>
</dbReference>
<keyword evidence="3 5" id="KW-1133">Transmembrane helix</keyword>
<name>A0A1L3GH30_SYNAC</name>
<evidence type="ECO:0000256" key="5">
    <source>
        <dbReference type="SAM" id="Phobius"/>
    </source>
</evidence>
<feature type="transmembrane region" description="Helical" evidence="5">
    <location>
        <begin position="69"/>
        <end position="90"/>
    </location>
</feature>
<sequence>MLLALTLSCVAFVARSGVFLGALTAANAVVFLLLRPQGVSWWRQGRYFVLQSSTIVILYIIRFGSLEGIWDGLLISWQLFLAFWPTMIFAKTTSQTKIVRAMNRVMPGHVSFVLATCLKFAPHLLEEFRDIYEGQVLRGARILPRDLLKPWNWPDLVHCVVVPAVVQGMALAGNIALAARARDFGLYSRRTCWPGD</sequence>
<dbReference type="KEGG" id="pace:A6070_03350"/>
<keyword evidence="4 5" id="KW-0472">Membrane</keyword>
<evidence type="ECO:0000256" key="3">
    <source>
        <dbReference type="ARBA" id="ARBA00022989"/>
    </source>
</evidence>
<proteinExistence type="predicted"/>
<evidence type="ECO:0000256" key="2">
    <source>
        <dbReference type="ARBA" id="ARBA00022692"/>
    </source>
</evidence>
<evidence type="ECO:0000256" key="1">
    <source>
        <dbReference type="ARBA" id="ARBA00004141"/>
    </source>
</evidence>
<evidence type="ECO:0000313" key="7">
    <source>
        <dbReference type="Proteomes" id="UP000182264"/>
    </source>
</evidence>
<accession>A0A1L3GH30</accession>
<keyword evidence="2 5" id="KW-0812">Transmembrane</keyword>
<feature type="transmembrane region" description="Helical" evidence="5">
    <location>
        <begin position="46"/>
        <end position="63"/>
    </location>
</feature>
<dbReference type="InterPro" id="IPR003339">
    <property type="entry name" value="ABC/ECF_trnsptr_transmembrane"/>
</dbReference>
<gene>
    <name evidence="6" type="ORF">A7E75_09375</name>
</gene>
<evidence type="ECO:0000313" key="6">
    <source>
        <dbReference type="EMBL" id="APG25209.1"/>
    </source>
</evidence>
<evidence type="ECO:0000256" key="4">
    <source>
        <dbReference type="ARBA" id="ARBA00023136"/>
    </source>
</evidence>
<protein>
    <submittedName>
        <fullName evidence="6">Uncharacterized protein</fullName>
    </submittedName>
</protein>
<comment type="subcellular location">
    <subcellularLocation>
        <location evidence="1">Membrane</location>
        <topology evidence="1">Multi-pass membrane protein</topology>
    </subcellularLocation>
</comment>
<dbReference type="GO" id="GO:0005886">
    <property type="term" value="C:plasma membrane"/>
    <property type="evidence" value="ECO:0007669"/>
    <property type="project" value="UniProtKB-ARBA"/>
</dbReference>
<dbReference type="CDD" id="cd16914">
    <property type="entry name" value="EcfT"/>
    <property type="match status" value="1"/>
</dbReference>
<dbReference type="STRING" id="29542.A6070_03350"/>
<organism evidence="6 7">
    <name type="scientific">Syntrophotalea acetylenica</name>
    <name type="common">Pelobacter acetylenicus</name>
    <dbReference type="NCBI Taxonomy" id="29542"/>
    <lineage>
        <taxon>Bacteria</taxon>
        <taxon>Pseudomonadati</taxon>
        <taxon>Thermodesulfobacteriota</taxon>
        <taxon>Desulfuromonadia</taxon>
        <taxon>Desulfuromonadales</taxon>
        <taxon>Syntrophotaleaceae</taxon>
        <taxon>Syntrophotalea</taxon>
    </lineage>
</organism>
<dbReference type="Pfam" id="PF02361">
    <property type="entry name" value="CbiQ"/>
    <property type="match status" value="1"/>
</dbReference>
<dbReference type="AlphaFoldDB" id="A0A1L3GH30"/>
<dbReference type="EMBL" id="CP015518">
    <property type="protein sequence ID" value="APG25209.1"/>
    <property type="molecule type" value="Genomic_DNA"/>
</dbReference>
<feature type="transmembrane region" description="Helical" evidence="5">
    <location>
        <begin position="12"/>
        <end position="34"/>
    </location>
</feature>
<keyword evidence="7" id="KW-1185">Reference proteome</keyword>
<reference evidence="6 7" key="1">
    <citation type="journal article" date="2017" name="Genome Announc.">
        <title>Complete Genome Sequences of Two Acetylene-Fermenting Pelobacter acetylenicus Strains.</title>
        <authorList>
            <person name="Sutton J.M."/>
            <person name="Baesman S.M."/>
            <person name="Fierst J.L."/>
            <person name="Poret-Peterson A.T."/>
            <person name="Oremland R.S."/>
            <person name="Dunlap D.S."/>
            <person name="Akob D.M."/>
        </authorList>
    </citation>
    <scope>NUCLEOTIDE SEQUENCE [LARGE SCALE GENOMIC DNA]</scope>
    <source>
        <strain evidence="6 7">DSM 3247</strain>
    </source>
</reference>